<keyword evidence="4 5" id="KW-0472">Membrane</keyword>
<protein>
    <recommendedName>
        <fullName evidence="5">Probable membrane transporter protein</fullName>
    </recommendedName>
</protein>
<evidence type="ECO:0000256" key="1">
    <source>
        <dbReference type="ARBA" id="ARBA00004141"/>
    </source>
</evidence>
<evidence type="ECO:0000256" key="4">
    <source>
        <dbReference type="ARBA" id="ARBA00023136"/>
    </source>
</evidence>
<comment type="subcellular location">
    <subcellularLocation>
        <location evidence="5">Cell membrane</location>
        <topology evidence="5">Multi-pass membrane protein</topology>
    </subcellularLocation>
    <subcellularLocation>
        <location evidence="1">Membrane</location>
        <topology evidence="1">Multi-pass membrane protein</topology>
    </subcellularLocation>
</comment>
<name>A0A074JB94_9RHOB</name>
<proteinExistence type="inferred from homology"/>
<keyword evidence="5" id="KW-1003">Cell membrane</keyword>
<dbReference type="InterPro" id="IPR002781">
    <property type="entry name" value="TM_pro_TauE-like"/>
</dbReference>
<accession>A0A074JB94</accession>
<comment type="similarity">
    <text evidence="5">Belongs to the 4-toluene sulfonate uptake permease (TSUP) (TC 2.A.102) family.</text>
</comment>
<gene>
    <name evidence="6" type="ORF">DT23_06525</name>
</gene>
<reference evidence="6 7" key="1">
    <citation type="journal article" date="2015" name="Antonie Van Leeuwenhoek">
        <title>Thioclava indica sp. nov., isolated from surface seawater of the Indian Ocean.</title>
        <authorList>
            <person name="Liu Y."/>
            <person name="Lai Q."/>
            <person name="Du J."/>
            <person name="Xu H."/>
            <person name="Jiang L."/>
            <person name="Shao Z."/>
        </authorList>
    </citation>
    <scope>NUCLEOTIDE SEQUENCE [LARGE SCALE GENOMIC DNA]</scope>
    <source>
        <strain evidence="6 7">DT23-4</strain>
    </source>
</reference>
<dbReference type="eggNOG" id="COG0730">
    <property type="taxonomic scope" value="Bacteria"/>
</dbReference>
<evidence type="ECO:0000256" key="3">
    <source>
        <dbReference type="ARBA" id="ARBA00022989"/>
    </source>
</evidence>
<dbReference type="STRING" id="1353528.DT23_06525"/>
<evidence type="ECO:0000313" key="7">
    <source>
        <dbReference type="Proteomes" id="UP000027471"/>
    </source>
</evidence>
<dbReference type="OrthoDB" id="6631017at2"/>
<keyword evidence="7" id="KW-1185">Reference proteome</keyword>
<dbReference type="Pfam" id="PF01925">
    <property type="entry name" value="TauE"/>
    <property type="match status" value="1"/>
</dbReference>
<keyword evidence="3 5" id="KW-1133">Transmembrane helix</keyword>
<keyword evidence="2 5" id="KW-0812">Transmembrane</keyword>
<evidence type="ECO:0000256" key="2">
    <source>
        <dbReference type="ARBA" id="ARBA00022692"/>
    </source>
</evidence>
<evidence type="ECO:0000256" key="5">
    <source>
        <dbReference type="RuleBase" id="RU363041"/>
    </source>
</evidence>
<dbReference type="GO" id="GO:0005886">
    <property type="term" value="C:plasma membrane"/>
    <property type="evidence" value="ECO:0007669"/>
    <property type="project" value="UniProtKB-SubCell"/>
</dbReference>
<dbReference type="Proteomes" id="UP000027471">
    <property type="component" value="Unassembled WGS sequence"/>
</dbReference>
<organism evidence="6 7">
    <name type="scientific">Thioclava indica</name>
    <dbReference type="NCBI Taxonomy" id="1353528"/>
    <lineage>
        <taxon>Bacteria</taxon>
        <taxon>Pseudomonadati</taxon>
        <taxon>Pseudomonadota</taxon>
        <taxon>Alphaproteobacteria</taxon>
        <taxon>Rhodobacterales</taxon>
        <taxon>Paracoccaceae</taxon>
        <taxon>Thioclava</taxon>
    </lineage>
</organism>
<dbReference type="EMBL" id="AUNB01000062">
    <property type="protein sequence ID" value="KEO53819.1"/>
    <property type="molecule type" value="Genomic_DNA"/>
</dbReference>
<dbReference type="RefSeq" id="WP_051697343.1">
    <property type="nucleotide sequence ID" value="NZ_AUNB01000062.1"/>
</dbReference>
<dbReference type="AlphaFoldDB" id="A0A074JB94"/>
<evidence type="ECO:0000313" key="6">
    <source>
        <dbReference type="EMBL" id="KEO53819.1"/>
    </source>
</evidence>
<sequence>MNLLVLTGLVIGVLAFIFSMLGLGGAMVYIPAFTWLGFDMKTVAIPTGLLLNGVTALSAATYYLRAKMVDIRGSVPLIVTSLIAAPIGALVTPYAPRGQQTAG</sequence>
<feature type="transmembrane region" description="Helical" evidence="5">
    <location>
        <begin position="42"/>
        <end position="63"/>
    </location>
</feature>
<comment type="caution">
    <text evidence="6">The sequence shown here is derived from an EMBL/GenBank/DDBJ whole genome shotgun (WGS) entry which is preliminary data.</text>
</comment>
<feature type="transmembrane region" description="Helical" evidence="5">
    <location>
        <begin position="75"/>
        <end position="95"/>
    </location>
</feature>